<dbReference type="Gene3D" id="1.20.1250.10">
    <property type="match status" value="1"/>
</dbReference>
<keyword evidence="5 9" id="KW-0732">Signal</keyword>
<organism evidence="10 11">
    <name type="scientific">Pogona vitticeps</name>
    <name type="common">central bearded dragon</name>
    <dbReference type="NCBI Taxonomy" id="103695"/>
    <lineage>
        <taxon>Eukaryota</taxon>
        <taxon>Metazoa</taxon>
        <taxon>Chordata</taxon>
        <taxon>Craniata</taxon>
        <taxon>Vertebrata</taxon>
        <taxon>Euteleostomi</taxon>
        <taxon>Lepidosauria</taxon>
        <taxon>Squamata</taxon>
        <taxon>Bifurcata</taxon>
        <taxon>Unidentata</taxon>
        <taxon>Episquamata</taxon>
        <taxon>Toxicofera</taxon>
        <taxon>Iguania</taxon>
        <taxon>Acrodonta</taxon>
        <taxon>Agamidae</taxon>
        <taxon>Amphibolurinae</taxon>
        <taxon>Pogona</taxon>
    </lineage>
</organism>
<dbReference type="PANTHER" id="PTHR11691:SF73">
    <property type="entry name" value="INTERFERON BETA"/>
    <property type="match status" value="1"/>
</dbReference>
<evidence type="ECO:0000256" key="4">
    <source>
        <dbReference type="ARBA" id="ARBA00022525"/>
    </source>
</evidence>
<dbReference type="PANTHER" id="PTHR11691">
    <property type="entry name" value="TYPE I INTERFERON"/>
    <property type="match status" value="1"/>
</dbReference>
<reference evidence="11" key="2">
    <citation type="submission" date="2025-08" db="UniProtKB">
        <authorList>
            <consortium name="RefSeq"/>
        </authorList>
    </citation>
    <scope>IDENTIFICATION</scope>
</reference>
<dbReference type="InterPro" id="IPR009079">
    <property type="entry name" value="4_helix_cytokine-like_core"/>
</dbReference>
<keyword evidence="6 8" id="KW-0051">Antiviral defense</keyword>
<accession>A0ABM5FHY2</accession>
<evidence type="ECO:0000313" key="10">
    <source>
        <dbReference type="Proteomes" id="UP001652642"/>
    </source>
</evidence>
<keyword evidence="10" id="KW-1185">Reference proteome</keyword>
<reference evidence="10" key="1">
    <citation type="submission" date="2025-05" db="UniProtKB">
        <authorList>
            <consortium name="RefSeq"/>
        </authorList>
    </citation>
    <scope>NUCLEOTIDE SEQUENCE [LARGE SCALE GENOMIC DNA]</scope>
</reference>
<comment type="subcellular location">
    <subcellularLocation>
        <location evidence="1">Secreted</location>
    </subcellularLocation>
</comment>
<proteinExistence type="inferred from homology"/>
<evidence type="ECO:0000256" key="8">
    <source>
        <dbReference type="RuleBase" id="RU000436"/>
    </source>
</evidence>
<evidence type="ECO:0000256" key="1">
    <source>
        <dbReference type="ARBA" id="ARBA00004613"/>
    </source>
</evidence>
<dbReference type="InterPro" id="IPR000471">
    <property type="entry name" value="Interferon_alpha/beta/delta"/>
</dbReference>
<keyword evidence="7" id="KW-1015">Disulfide bond</keyword>
<dbReference type="GeneID" id="140704191"/>
<dbReference type="PRINTS" id="PR00266">
    <property type="entry name" value="INTERFERONAB"/>
</dbReference>
<feature type="signal peptide" evidence="9">
    <location>
        <begin position="1"/>
        <end position="21"/>
    </location>
</feature>
<comment type="similarity">
    <text evidence="2 8">Belongs to the alpha/beta interferon family.</text>
</comment>
<gene>
    <name evidence="11" type="primary">LOC140704191</name>
</gene>
<evidence type="ECO:0000256" key="3">
    <source>
        <dbReference type="ARBA" id="ARBA00022514"/>
    </source>
</evidence>
<name>A0ABM5FHY2_9SAUR</name>
<keyword evidence="3 8" id="KW-0202">Cytokine</keyword>
<evidence type="ECO:0000256" key="9">
    <source>
        <dbReference type="SAM" id="SignalP"/>
    </source>
</evidence>
<evidence type="ECO:0000256" key="7">
    <source>
        <dbReference type="ARBA" id="ARBA00023157"/>
    </source>
</evidence>
<dbReference type="RefSeq" id="XP_072845009.1">
    <property type="nucleotide sequence ID" value="XM_072988908.1"/>
</dbReference>
<evidence type="ECO:0000256" key="6">
    <source>
        <dbReference type="ARBA" id="ARBA00023118"/>
    </source>
</evidence>
<dbReference type="Pfam" id="PF00143">
    <property type="entry name" value="Interferon"/>
    <property type="match status" value="1"/>
</dbReference>
<evidence type="ECO:0000256" key="2">
    <source>
        <dbReference type="ARBA" id="ARBA00011033"/>
    </source>
</evidence>
<dbReference type="SUPFAM" id="SSF47266">
    <property type="entry name" value="4-helical cytokines"/>
    <property type="match status" value="1"/>
</dbReference>
<sequence length="186" mass="21439">MIFKDWLLHICLMMFFTEISSQGCSQLHSRLQEMNKGNLALLNNKTGPTIPLQCIDDILNFSPGNGSLATIDVSNEENAKVAIKEIFQQTGLLFKLNHNEMSWDENSISAFLAGLDQQIQNLERCLNASPRSQQVQLTRLRVKRYFQKLSGLLKEKKYSQCSWEIVWIQVKQCFVQISQFIQRIPN</sequence>
<dbReference type="Proteomes" id="UP001652642">
    <property type="component" value="Chromosome 2"/>
</dbReference>
<feature type="chain" id="PRO_5045903760" evidence="9">
    <location>
        <begin position="22"/>
        <end position="186"/>
    </location>
</feature>
<evidence type="ECO:0000256" key="5">
    <source>
        <dbReference type="ARBA" id="ARBA00022729"/>
    </source>
</evidence>
<keyword evidence="4" id="KW-0964">Secreted</keyword>
<evidence type="ECO:0000313" key="11">
    <source>
        <dbReference type="RefSeq" id="XP_072845009.1"/>
    </source>
</evidence>
<dbReference type="SMART" id="SM00076">
    <property type="entry name" value="IFabd"/>
    <property type="match status" value="1"/>
</dbReference>
<protein>
    <submittedName>
        <fullName evidence="11">Interferon beta-like</fullName>
    </submittedName>
</protein>